<gene>
    <name evidence="10" type="ORF">SERLADRAFT_362851</name>
</gene>
<feature type="transmembrane region" description="Helical" evidence="8">
    <location>
        <begin position="116"/>
        <end position="134"/>
    </location>
</feature>
<dbReference type="Gene3D" id="3.30.750.24">
    <property type="entry name" value="STAS domain"/>
    <property type="match status" value="1"/>
</dbReference>
<feature type="domain" description="STAS" evidence="9">
    <location>
        <begin position="531"/>
        <end position="658"/>
    </location>
</feature>
<accession>F8P4J1</accession>
<reference evidence="10" key="1">
    <citation type="submission" date="2011-04" db="EMBL/GenBank/DDBJ databases">
        <title>Evolution of plant cell wall degrading machinery underlies the functional diversity of forest fungi.</title>
        <authorList>
            <consortium name="US DOE Joint Genome Institute (JGI-PGF)"/>
            <person name="Eastwood D.C."/>
            <person name="Floudas D."/>
            <person name="Binder M."/>
            <person name="Majcherczyk A."/>
            <person name="Schneider P."/>
            <person name="Aerts A."/>
            <person name="Asiegbu F.O."/>
            <person name="Baker S.E."/>
            <person name="Barry K."/>
            <person name="Bendiksby M."/>
            <person name="Blumentritt M."/>
            <person name="Coutinho P.M."/>
            <person name="Cullen D."/>
            <person name="Cullen D."/>
            <person name="Gathman A."/>
            <person name="Goodell B."/>
            <person name="Henrissat B."/>
            <person name="Ihrmark K."/>
            <person name="Kauserud H."/>
            <person name="Kohler A."/>
            <person name="LaButti K."/>
            <person name="Lapidus A."/>
            <person name="Lavin J.L."/>
            <person name="Lee Y.-H."/>
            <person name="Lindquist E."/>
            <person name="Lilly W."/>
            <person name="Lucas S."/>
            <person name="Morin E."/>
            <person name="Murat C."/>
            <person name="Oguiza J.A."/>
            <person name="Park J."/>
            <person name="Pisabarro A.G."/>
            <person name="Riley R."/>
            <person name="Rosling A."/>
            <person name="Salamov A."/>
            <person name="Schmidt O."/>
            <person name="Schmutz J."/>
            <person name="Skrede I."/>
            <person name="Stenlid J."/>
            <person name="Wiebenga A."/>
            <person name="Xie X."/>
            <person name="Kues U."/>
            <person name="Hibbett D.S."/>
            <person name="Hoffmeister D."/>
            <person name="Hogberg N."/>
            <person name="Martin F."/>
            <person name="Grigoriev I.V."/>
            <person name="Watkinson S.C."/>
        </authorList>
    </citation>
    <scope>NUCLEOTIDE SEQUENCE</scope>
    <source>
        <strain evidence="10">S7.9</strain>
    </source>
</reference>
<feature type="transmembrane region" description="Helical" evidence="8">
    <location>
        <begin position="414"/>
        <end position="433"/>
    </location>
</feature>
<proteinExistence type="inferred from homology"/>
<evidence type="ECO:0000313" key="10">
    <source>
        <dbReference type="EMBL" id="EGO21529.1"/>
    </source>
</evidence>
<dbReference type="GeneID" id="18809951"/>
<dbReference type="HOGENOM" id="CLU_003182_8_0_1"/>
<dbReference type="GO" id="GO:1902434">
    <property type="term" value="P:sulfate import across plasma membrane"/>
    <property type="evidence" value="ECO:0007669"/>
    <property type="project" value="UniProtKB-ARBA"/>
</dbReference>
<dbReference type="PROSITE" id="PS50801">
    <property type="entry name" value="STAS"/>
    <property type="match status" value="1"/>
</dbReference>
<dbReference type="KEGG" id="sla:SERLADRAFT_362851"/>
<dbReference type="PANTHER" id="PTHR11814">
    <property type="entry name" value="SULFATE TRANSPORTER"/>
    <property type="match status" value="1"/>
</dbReference>
<comment type="subcellular location">
    <subcellularLocation>
        <location evidence="1">Membrane</location>
        <topology evidence="1">Multi-pass membrane protein</topology>
    </subcellularLocation>
</comment>
<feature type="transmembrane region" description="Helical" evidence="8">
    <location>
        <begin position="66"/>
        <end position="86"/>
    </location>
</feature>
<protein>
    <recommendedName>
        <fullName evidence="9">STAS domain-containing protein</fullName>
    </recommendedName>
</protein>
<name>F8P4J1_SERL9</name>
<dbReference type="EMBL" id="GL945438">
    <property type="protein sequence ID" value="EGO21529.1"/>
    <property type="molecule type" value="Genomic_DNA"/>
</dbReference>
<keyword evidence="3" id="KW-0813">Transport</keyword>
<dbReference type="GO" id="GO:0016020">
    <property type="term" value="C:membrane"/>
    <property type="evidence" value="ECO:0007669"/>
    <property type="project" value="UniProtKB-SubCell"/>
</dbReference>
<dbReference type="Pfam" id="PF01740">
    <property type="entry name" value="STAS"/>
    <property type="match status" value="1"/>
</dbReference>
<keyword evidence="4 8" id="KW-0812">Transmembrane</keyword>
<feature type="transmembrane region" description="Helical" evidence="8">
    <location>
        <begin position="256"/>
        <end position="280"/>
    </location>
</feature>
<feature type="transmembrane region" description="Helical" evidence="8">
    <location>
        <begin position="227"/>
        <end position="244"/>
    </location>
</feature>
<dbReference type="GO" id="GO:0008271">
    <property type="term" value="F:secondary active sulfate transmembrane transporter activity"/>
    <property type="evidence" value="ECO:0007669"/>
    <property type="project" value="InterPro"/>
</dbReference>
<evidence type="ECO:0000256" key="3">
    <source>
        <dbReference type="ARBA" id="ARBA00022448"/>
    </source>
</evidence>
<evidence type="ECO:0000256" key="5">
    <source>
        <dbReference type="ARBA" id="ARBA00022989"/>
    </source>
</evidence>
<evidence type="ECO:0000259" key="9">
    <source>
        <dbReference type="PROSITE" id="PS50801"/>
    </source>
</evidence>
<feature type="transmembrane region" description="Helical" evidence="8">
    <location>
        <begin position="93"/>
        <end position="110"/>
    </location>
</feature>
<evidence type="ECO:0000256" key="2">
    <source>
        <dbReference type="ARBA" id="ARBA00008692"/>
    </source>
</evidence>
<feature type="transmembrane region" description="Helical" evidence="8">
    <location>
        <begin position="146"/>
        <end position="170"/>
    </location>
</feature>
<dbReference type="InterPro" id="IPR018045">
    <property type="entry name" value="S04_transporter_CS"/>
</dbReference>
<dbReference type="AlphaFoldDB" id="F8P4J1"/>
<dbReference type="SUPFAM" id="SSF52091">
    <property type="entry name" value="SpoIIaa-like"/>
    <property type="match status" value="1"/>
</dbReference>
<evidence type="ECO:0000256" key="4">
    <source>
        <dbReference type="ARBA" id="ARBA00022692"/>
    </source>
</evidence>
<feature type="transmembrane region" description="Helical" evidence="8">
    <location>
        <begin position="388"/>
        <end position="408"/>
    </location>
</feature>
<evidence type="ECO:0000256" key="1">
    <source>
        <dbReference type="ARBA" id="ARBA00004141"/>
    </source>
</evidence>
<dbReference type="InterPro" id="IPR002645">
    <property type="entry name" value="STAS_dom"/>
</dbReference>
<dbReference type="Proteomes" id="UP000008064">
    <property type="component" value="Unassembled WGS sequence"/>
</dbReference>
<evidence type="ECO:0000256" key="6">
    <source>
        <dbReference type="ARBA" id="ARBA00023136"/>
    </source>
</evidence>
<dbReference type="PROSITE" id="PS01130">
    <property type="entry name" value="SLC26A"/>
    <property type="match status" value="1"/>
</dbReference>
<sequence>MASTAKRLGKRAVDYPDETAPIVSVKDYVQSLSRNPKREAINYVISIFPIFGWITRYNLGWLTGDLIAGFTVGMVLVPQSMSYAQIATLPPQYGLYSSFVGVLVYCFFATSKDVSIGPVAVMSLTVSQIIAHVNASHPNEWEGPQIATTVAFICGFIVLAIGLLRIGWIVEFIPAPAVSGFMTGSAINIVAGQVPGLMGISGFDTRAATFEVIINTLKGLPRTTLDAAWGLTGLFALYFIRYICDYLAKRYPRRARVFFFVSVARNAFVVIVLTIAAWLYTRHRKSASGKYPIKILETVPRGFQNVGPPVIDINLVKALGSELPVATIILLLEHIAIAKSFGRVNGYKINPNQELIAIGVTNTVGSVFNAYPATGSFSRSALKSKSGVRTPAAGIITAIVVIVALYGLTPAFYWIPNAGLSAVIIHAVADLVASLPQAFSFWRVSPLEFIIWLAAVLVTVFSTIEDGIYTSIAASFALLLIRIARPRGSFLGKVTLQVDPQQPKSDTREVYVPLDRGGVINPHIKVDPPLPGVMVYRFEESYLYPNCSLINSAIVDYVKENMRRGIDLSNIKLSDRAWNDAGPAKGGAAAEQLENSQRPVLHAIVLDFSGVSHIDTTAIQALIDTRNEVQRWANHPVEFHFATILSPWIRRALIAGGFGIGVSASDAPIEIAPVVPYRGGRSGDWQGDVTTTSSQAEDVEAHGVKSISNTASFPITVVDTNSTEGAPLLPVETPFFHFDLTTAVRAAESGAGKAVSRPESPYDATKS</sequence>
<evidence type="ECO:0000256" key="8">
    <source>
        <dbReference type="SAM" id="Phobius"/>
    </source>
</evidence>
<dbReference type="InterPro" id="IPR036513">
    <property type="entry name" value="STAS_dom_sf"/>
</dbReference>
<evidence type="ECO:0000256" key="7">
    <source>
        <dbReference type="ARBA" id="ARBA00054315"/>
    </source>
</evidence>
<dbReference type="Pfam" id="PF00916">
    <property type="entry name" value="Sulfate_transp"/>
    <property type="match status" value="1"/>
</dbReference>
<keyword evidence="5 8" id="KW-1133">Transmembrane helix</keyword>
<dbReference type="CDD" id="cd07042">
    <property type="entry name" value="STAS_SulP_like_sulfate_transporter"/>
    <property type="match status" value="1"/>
</dbReference>
<comment type="similarity">
    <text evidence="2">Belongs to the SLC26A/SulP transporter (TC 2.A.53) family.</text>
</comment>
<dbReference type="NCBIfam" id="TIGR00815">
    <property type="entry name" value="sulP"/>
    <property type="match status" value="1"/>
</dbReference>
<dbReference type="RefSeq" id="XP_007321315.1">
    <property type="nucleotide sequence ID" value="XM_007321253.1"/>
</dbReference>
<keyword evidence="6 8" id="KW-0472">Membrane</keyword>
<dbReference type="InterPro" id="IPR011547">
    <property type="entry name" value="SLC26A/SulP_dom"/>
</dbReference>
<dbReference type="FunFam" id="3.30.750.24:FF:000046">
    <property type="entry name" value="Solute carrier family 26 (Sodium-independent sulfate anion transporter), member 11"/>
    <property type="match status" value="1"/>
</dbReference>
<dbReference type="OrthoDB" id="288203at2759"/>
<organism>
    <name type="scientific">Serpula lacrymans var. lacrymans (strain S7.9)</name>
    <name type="common">Dry rot fungus</name>
    <dbReference type="NCBI Taxonomy" id="578457"/>
    <lineage>
        <taxon>Eukaryota</taxon>
        <taxon>Fungi</taxon>
        <taxon>Dikarya</taxon>
        <taxon>Basidiomycota</taxon>
        <taxon>Agaricomycotina</taxon>
        <taxon>Agaricomycetes</taxon>
        <taxon>Agaricomycetidae</taxon>
        <taxon>Boletales</taxon>
        <taxon>Coniophorineae</taxon>
        <taxon>Serpulaceae</taxon>
        <taxon>Serpula</taxon>
    </lineage>
</organism>
<dbReference type="InterPro" id="IPR001902">
    <property type="entry name" value="SLC26A/SulP_fam"/>
</dbReference>
<comment type="function">
    <text evidence="7">High affinity uptake of sulfate into the cell.</text>
</comment>
<feature type="transmembrane region" description="Helical" evidence="8">
    <location>
        <begin position="440"/>
        <end position="461"/>
    </location>
</feature>